<sequence>MRKYFLLCLTIFIIGISILIPIKGQAMYLIPDKIRVGLYYDSSARSSYQLYSGSGFRVGFTTDLSVISLSDKLLEVYSANSTDFVPKKNNIRDKNIAMEYASQLAQMGIESYLLFDDDWSVWTRSSNKTTISSDFDLVVVKGDSQNPGLIFPITMDKPIFLASNNMTSPITIEGRQYRGILEMALISGKSIQVVNELGLDEYLYGVVPGEMPPSWHMEALKAQAVAARTYAVANLSKWKNYGFDVDASPSDQLYGGYDVEDARTNQAVDETKGQIIIYDENPITAFYHADSGGRTEACRDVFGLDLPYLQPVDDIVDVNSPYSNWEIHLSSDDISERAKAVMQSVGEINEVSIIENTSAGRVKKLLVKGKSGEAIIENSNIRSVLQLKSNFFNISGGSKLDVVSITGDGIKKNVKLNGKNIIAQEGLSHISTGYASIAGANLFRNINLNTTDNTYIFYGHGYGHGVGMSQWGAKAMAENGYNYTEILSHYYTDVEIAL</sequence>
<dbReference type="PANTHER" id="PTHR30032:SF4">
    <property type="entry name" value="AMIDASE ENHANCER"/>
    <property type="match status" value="1"/>
</dbReference>
<dbReference type="STRING" id="1209989.TepRe1_1175"/>
<dbReference type="KEGG" id="tae:TepiRe1_1285"/>
<gene>
    <name evidence="2" type="ordered locus">TEPIRE1_1285</name>
</gene>
<evidence type="ECO:0000313" key="2">
    <source>
        <dbReference type="EMBL" id="CCP26009.1"/>
    </source>
</evidence>
<dbReference type="EMBL" id="HF563609">
    <property type="protein sequence ID" value="CCP26009.1"/>
    <property type="molecule type" value="Genomic_DNA"/>
</dbReference>
<organism evidence="2 3">
    <name type="scientific">Tepidanaerobacter acetatoxydans (strain DSM 21804 / JCM 16047 / Re1)</name>
    <dbReference type="NCBI Taxonomy" id="1209989"/>
    <lineage>
        <taxon>Bacteria</taxon>
        <taxon>Bacillati</taxon>
        <taxon>Bacillota</taxon>
        <taxon>Clostridia</taxon>
        <taxon>Thermosediminibacterales</taxon>
        <taxon>Tepidanaerobacteraceae</taxon>
        <taxon>Tepidanaerobacter</taxon>
    </lineage>
</organism>
<proteinExistence type="predicted"/>
<dbReference type="InterPro" id="IPR013486">
    <property type="entry name" value="SpoIID/LytB"/>
</dbReference>
<dbReference type="Proteomes" id="UP000010802">
    <property type="component" value="Chromosome"/>
</dbReference>
<dbReference type="HOGENOM" id="CLU_021203_3_0_9"/>
<dbReference type="Pfam" id="PF08486">
    <property type="entry name" value="SpoIID"/>
    <property type="match status" value="1"/>
</dbReference>
<dbReference type="eggNOG" id="COG2385">
    <property type="taxonomic scope" value="Bacteria"/>
</dbReference>
<dbReference type="KEGG" id="tep:TepRe1_1175"/>
<dbReference type="NCBIfam" id="TIGR02669">
    <property type="entry name" value="SpoIID_LytB"/>
    <property type="match status" value="1"/>
</dbReference>
<protein>
    <submittedName>
        <fullName evidence="2">SpoIID/LytB domain protein</fullName>
    </submittedName>
</protein>
<dbReference type="AlphaFoldDB" id="F4LTJ1"/>
<dbReference type="PATRIC" id="fig|1209989.3.peg.1422"/>
<feature type="domain" description="Sporulation stage II protein D amidase enhancer LytB N-terminal" evidence="1">
    <location>
        <begin position="188"/>
        <end position="278"/>
    </location>
</feature>
<dbReference type="GO" id="GO:0030435">
    <property type="term" value="P:sporulation resulting in formation of a cellular spore"/>
    <property type="evidence" value="ECO:0007669"/>
    <property type="project" value="InterPro"/>
</dbReference>
<dbReference type="PANTHER" id="PTHR30032">
    <property type="entry name" value="N-ACETYLMURAMOYL-L-ALANINE AMIDASE-RELATED"/>
    <property type="match status" value="1"/>
</dbReference>
<reference evidence="3" key="1">
    <citation type="journal article" date="2013" name="Genome Announc.">
        <title>First genome sequence of a syntrophic acetate-oxidizing bacterium, Tepidanaerobacter acetatoxydans strain Re1.</title>
        <authorList>
            <person name="Manzoor S."/>
            <person name="Bongcam-Rudloff E."/>
            <person name="Schnurer A."/>
            <person name="Muller B."/>
        </authorList>
    </citation>
    <scope>NUCLEOTIDE SEQUENCE [LARGE SCALE GENOMIC DNA]</scope>
    <source>
        <strain evidence="3">Re1</strain>
    </source>
</reference>
<dbReference type="GO" id="GO:0030288">
    <property type="term" value="C:outer membrane-bounded periplasmic space"/>
    <property type="evidence" value="ECO:0007669"/>
    <property type="project" value="TreeGrafter"/>
</dbReference>
<name>F4LTJ1_TEPAE</name>
<evidence type="ECO:0000313" key="3">
    <source>
        <dbReference type="Proteomes" id="UP000010802"/>
    </source>
</evidence>
<dbReference type="OrthoDB" id="9794671at2"/>
<dbReference type="InterPro" id="IPR013693">
    <property type="entry name" value="SpoIID/LytB_N"/>
</dbReference>
<accession>F4LTJ1</accession>
<keyword evidence="3" id="KW-1185">Reference proteome</keyword>
<dbReference type="RefSeq" id="WP_013778244.1">
    <property type="nucleotide sequence ID" value="NC_015519.1"/>
</dbReference>
<dbReference type="InterPro" id="IPR051922">
    <property type="entry name" value="Bact_Sporulation_Assoc"/>
</dbReference>
<evidence type="ECO:0000259" key="1">
    <source>
        <dbReference type="Pfam" id="PF08486"/>
    </source>
</evidence>
<accession>L0S0K5</accession>